<evidence type="ECO:0000313" key="2">
    <source>
        <dbReference type="EMBL" id="KIY44835.1"/>
    </source>
</evidence>
<keyword evidence="3" id="KW-1185">Reference proteome</keyword>
<organism evidence="2 3">
    <name type="scientific">Fistulina hepatica ATCC 64428</name>
    <dbReference type="NCBI Taxonomy" id="1128425"/>
    <lineage>
        <taxon>Eukaryota</taxon>
        <taxon>Fungi</taxon>
        <taxon>Dikarya</taxon>
        <taxon>Basidiomycota</taxon>
        <taxon>Agaricomycotina</taxon>
        <taxon>Agaricomycetes</taxon>
        <taxon>Agaricomycetidae</taxon>
        <taxon>Agaricales</taxon>
        <taxon>Fistulinaceae</taxon>
        <taxon>Fistulina</taxon>
    </lineage>
</organism>
<sequence>MDISRVVPEYAHCLGHRGERCPHPSQPVQTIVVHTNGIHGSRLVYCECGPKRLGQLLRSRLFPATPDYPKTVFTFNVLSEFSVHERRSKASAHSYIEGLRDLTDSSFTGDVMVHVS</sequence>
<protein>
    <recommendedName>
        <fullName evidence="1">CxC2-like cysteine cluster KDZ transposase-associated domain-containing protein</fullName>
    </recommendedName>
</protein>
<reference evidence="2 3" key="1">
    <citation type="journal article" date="2015" name="Fungal Genet. Biol.">
        <title>Evolution of novel wood decay mechanisms in Agaricales revealed by the genome sequences of Fistulina hepatica and Cylindrobasidium torrendii.</title>
        <authorList>
            <person name="Floudas D."/>
            <person name="Held B.W."/>
            <person name="Riley R."/>
            <person name="Nagy L.G."/>
            <person name="Koehler G."/>
            <person name="Ransdell A.S."/>
            <person name="Younus H."/>
            <person name="Chow J."/>
            <person name="Chiniquy J."/>
            <person name="Lipzen A."/>
            <person name="Tritt A."/>
            <person name="Sun H."/>
            <person name="Haridas S."/>
            <person name="LaButti K."/>
            <person name="Ohm R.A."/>
            <person name="Kues U."/>
            <person name="Blanchette R.A."/>
            <person name="Grigoriev I.V."/>
            <person name="Minto R.E."/>
            <person name="Hibbett D.S."/>
        </authorList>
    </citation>
    <scope>NUCLEOTIDE SEQUENCE [LARGE SCALE GENOMIC DNA]</scope>
    <source>
        <strain evidence="2 3">ATCC 64428</strain>
    </source>
</reference>
<dbReference type="Proteomes" id="UP000054144">
    <property type="component" value="Unassembled WGS sequence"/>
</dbReference>
<dbReference type="EMBL" id="KN882065">
    <property type="protein sequence ID" value="KIY44835.1"/>
    <property type="molecule type" value="Genomic_DNA"/>
</dbReference>
<dbReference type="Pfam" id="PF18803">
    <property type="entry name" value="CxC2"/>
    <property type="match status" value="1"/>
</dbReference>
<dbReference type="OrthoDB" id="3149508at2759"/>
<evidence type="ECO:0000313" key="3">
    <source>
        <dbReference type="Proteomes" id="UP000054144"/>
    </source>
</evidence>
<feature type="domain" description="CxC2-like cysteine cluster KDZ transposase-associated" evidence="1">
    <location>
        <begin position="13"/>
        <end position="105"/>
    </location>
</feature>
<proteinExistence type="predicted"/>
<accession>A0A0D7A292</accession>
<dbReference type="InterPro" id="IPR041457">
    <property type="entry name" value="CxC2_KDZ-assoc"/>
</dbReference>
<name>A0A0D7A292_9AGAR</name>
<dbReference type="AlphaFoldDB" id="A0A0D7A292"/>
<gene>
    <name evidence="2" type="ORF">FISHEDRAFT_50725</name>
</gene>
<evidence type="ECO:0000259" key="1">
    <source>
        <dbReference type="Pfam" id="PF18803"/>
    </source>
</evidence>